<dbReference type="SUPFAM" id="SSF48498">
    <property type="entry name" value="Tetracyclin repressor-like, C-terminal domain"/>
    <property type="match status" value="1"/>
</dbReference>
<feature type="domain" description="HTH tetR-type" evidence="5">
    <location>
        <begin position="6"/>
        <end position="66"/>
    </location>
</feature>
<comment type="caution">
    <text evidence="6">The sequence shown here is derived from an EMBL/GenBank/DDBJ whole genome shotgun (WGS) entry which is preliminary data.</text>
</comment>
<dbReference type="EMBL" id="BAAAQT010000007">
    <property type="protein sequence ID" value="GAA2175203.1"/>
    <property type="molecule type" value="Genomic_DNA"/>
</dbReference>
<evidence type="ECO:0000313" key="7">
    <source>
        <dbReference type="Proteomes" id="UP001501599"/>
    </source>
</evidence>
<keyword evidence="3" id="KW-0804">Transcription</keyword>
<gene>
    <name evidence="6" type="ORF">GCM10009846_24180</name>
</gene>
<dbReference type="InterPro" id="IPR025996">
    <property type="entry name" value="MT1864/Rv1816-like_C"/>
</dbReference>
<dbReference type="InterPro" id="IPR009057">
    <property type="entry name" value="Homeodomain-like_sf"/>
</dbReference>
<organism evidence="6 7">
    <name type="scientific">Agrococcus versicolor</name>
    <dbReference type="NCBI Taxonomy" id="501482"/>
    <lineage>
        <taxon>Bacteria</taxon>
        <taxon>Bacillati</taxon>
        <taxon>Actinomycetota</taxon>
        <taxon>Actinomycetes</taxon>
        <taxon>Micrococcales</taxon>
        <taxon>Microbacteriaceae</taxon>
        <taxon>Agrococcus</taxon>
    </lineage>
</organism>
<dbReference type="PANTHER" id="PTHR30055">
    <property type="entry name" value="HTH-TYPE TRANSCRIPTIONAL REGULATOR RUTR"/>
    <property type="match status" value="1"/>
</dbReference>
<dbReference type="InterPro" id="IPR050109">
    <property type="entry name" value="HTH-type_TetR-like_transc_reg"/>
</dbReference>
<name>A0ABP5MPN0_9MICO</name>
<dbReference type="Gene3D" id="1.10.357.10">
    <property type="entry name" value="Tetracycline Repressor, domain 2"/>
    <property type="match status" value="1"/>
</dbReference>
<proteinExistence type="predicted"/>
<dbReference type="InterPro" id="IPR001647">
    <property type="entry name" value="HTH_TetR"/>
</dbReference>
<evidence type="ECO:0000256" key="2">
    <source>
        <dbReference type="ARBA" id="ARBA00023125"/>
    </source>
</evidence>
<reference evidence="7" key="1">
    <citation type="journal article" date="2019" name="Int. J. Syst. Evol. Microbiol.">
        <title>The Global Catalogue of Microorganisms (GCM) 10K type strain sequencing project: providing services to taxonomists for standard genome sequencing and annotation.</title>
        <authorList>
            <consortium name="The Broad Institute Genomics Platform"/>
            <consortium name="The Broad Institute Genome Sequencing Center for Infectious Disease"/>
            <person name="Wu L."/>
            <person name="Ma J."/>
        </authorList>
    </citation>
    <scope>NUCLEOTIDE SEQUENCE [LARGE SCALE GENOMIC DNA]</scope>
    <source>
        <strain evidence="7">JCM 16026</strain>
    </source>
</reference>
<keyword evidence="1" id="KW-0805">Transcription regulation</keyword>
<dbReference type="Proteomes" id="UP001501599">
    <property type="component" value="Unassembled WGS sequence"/>
</dbReference>
<dbReference type="PROSITE" id="PS50977">
    <property type="entry name" value="HTH_TETR_2"/>
    <property type="match status" value="1"/>
</dbReference>
<evidence type="ECO:0000256" key="1">
    <source>
        <dbReference type="ARBA" id="ARBA00023015"/>
    </source>
</evidence>
<accession>A0ABP5MPN0</accession>
<keyword evidence="2 4" id="KW-0238">DNA-binding</keyword>
<dbReference type="Pfam" id="PF13305">
    <property type="entry name" value="TetR_C_33"/>
    <property type="match status" value="1"/>
</dbReference>
<sequence length="185" mass="18974">MPAPERTTTAAIVEAARSVLEVDGVDALTMQAVAGRVGVRAPSLYKRVPGRDALLDAVVVATLADLASAIATAAEQGDDPRARLVAMATATRELARRAPVGYGLLFAPAPGARADPAALAAAADPMLAAVRELVGDEDALDAARLLTAWLHGFVTMDLAGAFRLGGDVESAFGYGLRRVLDALGD</sequence>
<dbReference type="RefSeq" id="WP_344343993.1">
    <property type="nucleotide sequence ID" value="NZ_BAAAQT010000007.1"/>
</dbReference>
<keyword evidence="7" id="KW-1185">Reference proteome</keyword>
<evidence type="ECO:0000256" key="4">
    <source>
        <dbReference type="PROSITE-ProRule" id="PRU00335"/>
    </source>
</evidence>
<feature type="DNA-binding region" description="H-T-H motif" evidence="4">
    <location>
        <begin position="29"/>
        <end position="48"/>
    </location>
</feature>
<dbReference type="PANTHER" id="PTHR30055:SF239">
    <property type="entry name" value="TRANSCRIPTIONAL REGULATORY PROTEIN"/>
    <property type="match status" value="1"/>
</dbReference>
<dbReference type="Gene3D" id="1.10.10.60">
    <property type="entry name" value="Homeodomain-like"/>
    <property type="match status" value="1"/>
</dbReference>
<evidence type="ECO:0000259" key="5">
    <source>
        <dbReference type="PROSITE" id="PS50977"/>
    </source>
</evidence>
<evidence type="ECO:0000256" key="3">
    <source>
        <dbReference type="ARBA" id="ARBA00023163"/>
    </source>
</evidence>
<dbReference type="Pfam" id="PF00440">
    <property type="entry name" value="TetR_N"/>
    <property type="match status" value="1"/>
</dbReference>
<evidence type="ECO:0000313" key="6">
    <source>
        <dbReference type="EMBL" id="GAA2175203.1"/>
    </source>
</evidence>
<dbReference type="InterPro" id="IPR036271">
    <property type="entry name" value="Tet_transcr_reg_TetR-rel_C_sf"/>
</dbReference>
<dbReference type="SUPFAM" id="SSF46689">
    <property type="entry name" value="Homeodomain-like"/>
    <property type="match status" value="1"/>
</dbReference>
<protein>
    <submittedName>
        <fullName evidence="6">TetR/AcrR family transcriptional regulator</fullName>
    </submittedName>
</protein>